<keyword evidence="4" id="KW-0521">NADP</keyword>
<comment type="cofactor">
    <cofactor evidence="10">
        <name>Zn(2+)</name>
        <dbReference type="ChEBI" id="CHEBI:29105"/>
    </cofactor>
    <text evidence="10">Binds 1 zinc ion per subunit.</text>
</comment>
<feature type="binding site" evidence="12">
    <location>
        <begin position="116"/>
        <end position="119"/>
    </location>
    <ligand>
        <name>NAD(+)</name>
        <dbReference type="ChEBI" id="CHEBI:57540"/>
    </ligand>
</feature>
<dbReference type="InterPro" id="IPR032837">
    <property type="entry name" value="G1PDH"/>
</dbReference>
<name>A0A1S2LWB4_9BACI</name>
<accession>A0A1S2LWB4</accession>
<dbReference type="Gene3D" id="3.40.50.1970">
    <property type="match status" value="1"/>
</dbReference>
<evidence type="ECO:0000256" key="12">
    <source>
        <dbReference type="PIRSR" id="PIRSR000112-3"/>
    </source>
</evidence>
<dbReference type="PIRSF" id="PIRSF000112">
    <property type="entry name" value="Glycerol_dehydrogenase"/>
    <property type="match status" value="1"/>
</dbReference>
<dbReference type="Gene3D" id="1.20.1090.10">
    <property type="entry name" value="Dehydroquinate synthase-like - alpha domain"/>
    <property type="match status" value="1"/>
</dbReference>
<dbReference type="AlphaFoldDB" id="A0A1S2LWB4"/>
<evidence type="ECO:0000256" key="10">
    <source>
        <dbReference type="PIRSR" id="PIRSR000112-1"/>
    </source>
</evidence>
<dbReference type="GO" id="GO:0016614">
    <property type="term" value="F:oxidoreductase activity, acting on CH-OH group of donors"/>
    <property type="evidence" value="ECO:0007669"/>
    <property type="project" value="InterPro"/>
</dbReference>
<feature type="binding site" evidence="11">
    <location>
        <position position="121"/>
    </location>
    <ligand>
        <name>glycerol</name>
        <dbReference type="ChEBI" id="CHEBI:17754"/>
    </ligand>
</feature>
<keyword evidence="5" id="KW-0560">Oxidoreductase</keyword>
<evidence type="ECO:0000256" key="3">
    <source>
        <dbReference type="ARBA" id="ARBA00022723"/>
    </source>
</evidence>
<evidence type="ECO:0000256" key="11">
    <source>
        <dbReference type="PIRSR" id="PIRSR000112-2"/>
    </source>
</evidence>
<dbReference type="CDD" id="cd08174">
    <property type="entry name" value="G1PDH-like"/>
    <property type="match status" value="1"/>
</dbReference>
<dbReference type="PANTHER" id="PTHR43616:SF5">
    <property type="entry name" value="GLYCEROL DEHYDROGENASE 1"/>
    <property type="match status" value="1"/>
</dbReference>
<evidence type="ECO:0000256" key="5">
    <source>
        <dbReference type="ARBA" id="ARBA00023002"/>
    </source>
</evidence>
<keyword evidence="1" id="KW-0963">Cytoplasm</keyword>
<feature type="binding site" evidence="12">
    <location>
        <begin position="94"/>
        <end position="98"/>
    </location>
    <ligand>
        <name>NAD(+)</name>
        <dbReference type="ChEBI" id="CHEBI:57540"/>
    </ligand>
</feature>
<gene>
    <name evidence="13" type="ORF">BKP37_04565</name>
</gene>
<keyword evidence="8" id="KW-0594">Phospholipid biosynthesis</keyword>
<dbReference type="Pfam" id="PF13685">
    <property type="entry name" value="Fe-ADH_2"/>
    <property type="match status" value="1"/>
</dbReference>
<keyword evidence="9" id="KW-1208">Phospholipid metabolism</keyword>
<dbReference type="Proteomes" id="UP000179524">
    <property type="component" value="Unassembled WGS sequence"/>
</dbReference>
<feature type="binding site" evidence="10">
    <location>
        <position position="247"/>
    </location>
    <ligand>
        <name>glycerol</name>
        <dbReference type="ChEBI" id="CHEBI:17754"/>
    </ligand>
</feature>
<dbReference type="GO" id="GO:0046872">
    <property type="term" value="F:metal ion binding"/>
    <property type="evidence" value="ECO:0007669"/>
    <property type="project" value="UniProtKB-KW"/>
</dbReference>
<evidence type="ECO:0000256" key="2">
    <source>
        <dbReference type="ARBA" id="ARBA00022516"/>
    </source>
</evidence>
<dbReference type="SUPFAM" id="SSF56796">
    <property type="entry name" value="Dehydroquinate synthase-like"/>
    <property type="match status" value="1"/>
</dbReference>
<evidence type="ECO:0000256" key="1">
    <source>
        <dbReference type="ARBA" id="ARBA00022490"/>
    </source>
</evidence>
<dbReference type="GO" id="GO:0008654">
    <property type="term" value="P:phospholipid biosynthetic process"/>
    <property type="evidence" value="ECO:0007669"/>
    <property type="project" value="UniProtKB-KW"/>
</dbReference>
<dbReference type="InterPro" id="IPR016205">
    <property type="entry name" value="Glycerol_DH"/>
</dbReference>
<keyword evidence="6 12" id="KW-0520">NAD</keyword>
<dbReference type="OrthoDB" id="9763580at2"/>
<evidence type="ECO:0000256" key="6">
    <source>
        <dbReference type="ARBA" id="ARBA00023027"/>
    </source>
</evidence>
<evidence type="ECO:0000256" key="9">
    <source>
        <dbReference type="ARBA" id="ARBA00023264"/>
    </source>
</evidence>
<feature type="binding site" evidence="12">
    <location>
        <position position="125"/>
    </location>
    <ligand>
        <name>NAD(+)</name>
        <dbReference type="ChEBI" id="CHEBI:57540"/>
    </ligand>
</feature>
<evidence type="ECO:0000256" key="8">
    <source>
        <dbReference type="ARBA" id="ARBA00023209"/>
    </source>
</evidence>
<protein>
    <submittedName>
        <fullName evidence="13">Glycerol dehydrogenase</fullName>
    </submittedName>
</protein>
<dbReference type="EMBL" id="MLQR01000003">
    <property type="protein sequence ID" value="OIJ16809.1"/>
    <property type="molecule type" value="Genomic_DNA"/>
</dbReference>
<dbReference type="PANTHER" id="PTHR43616">
    <property type="entry name" value="GLYCEROL DEHYDROGENASE"/>
    <property type="match status" value="1"/>
</dbReference>
<reference evidence="13 14" key="1">
    <citation type="submission" date="2016-10" db="EMBL/GenBank/DDBJ databases">
        <title>Draft genome sequences of four alkaliphilic bacteria belonging to the Anaerobacillus genus.</title>
        <authorList>
            <person name="Bassil N.M."/>
            <person name="Lloyd J.R."/>
        </authorList>
    </citation>
    <scope>NUCLEOTIDE SEQUENCE [LARGE SCALE GENOMIC DNA]</scope>
    <source>
        <strain evidence="13 14">DSM 18345</strain>
    </source>
</reference>
<keyword evidence="7" id="KW-0443">Lipid metabolism</keyword>
<proteinExistence type="predicted"/>
<keyword evidence="3 10" id="KW-0479">Metal-binding</keyword>
<evidence type="ECO:0000256" key="4">
    <source>
        <dbReference type="ARBA" id="ARBA00022857"/>
    </source>
</evidence>
<evidence type="ECO:0000313" key="13">
    <source>
        <dbReference type="EMBL" id="OIJ16809.1"/>
    </source>
</evidence>
<keyword evidence="2" id="KW-0444">Lipid biosynthesis</keyword>
<keyword evidence="10" id="KW-0862">Zinc</keyword>
<organism evidence="13 14">
    <name type="scientific">Anaerobacillus alkalilacustris</name>
    <dbReference type="NCBI Taxonomy" id="393763"/>
    <lineage>
        <taxon>Bacteria</taxon>
        <taxon>Bacillati</taxon>
        <taxon>Bacillota</taxon>
        <taxon>Bacilli</taxon>
        <taxon>Bacillales</taxon>
        <taxon>Bacillaceae</taxon>
        <taxon>Anaerobacillus</taxon>
    </lineage>
</organism>
<feature type="binding site" evidence="10">
    <location>
        <position position="168"/>
    </location>
    <ligand>
        <name>glycerol</name>
        <dbReference type="ChEBI" id="CHEBI:17754"/>
    </ligand>
</feature>
<feature type="binding site" evidence="10">
    <location>
        <position position="263"/>
    </location>
    <ligand>
        <name>glycerol</name>
        <dbReference type="ChEBI" id="CHEBI:17754"/>
    </ligand>
</feature>
<sequence>MNNPVTSVPIPAILEINNGAIHKLGNILQKHHFFNVVILYDDFTFEAFKDDIENSTKGIEVETVILHSNLDIQDLIKKAFAMPRYDVVISIGGGSIIDYGKYIAYSRRSPFISIPTSASNDGFASSNCSIHVNGKKTTVPAKVPYGIIADLNMIQHAPKHFLLAGVGDLMSNITALYDWEFEERQGVCLVNAFASMLSKKAVNSFVRTPMNDINSTIFLKELISSATMGGIATAISGNSSPISGSEHLISHALDKISIKPEMHGIQVGIATYIMAHVQEHRAERVNKVLQRTGFFDYVKGLQLVKEEYINAIKLAPSIKPNRYTFIHDEINRNKAIQLLDEDPILQEIFNT</sequence>
<dbReference type="RefSeq" id="WP_071308500.1">
    <property type="nucleotide sequence ID" value="NZ_MLQR01000003.1"/>
</dbReference>
<evidence type="ECO:0000256" key="7">
    <source>
        <dbReference type="ARBA" id="ARBA00023098"/>
    </source>
</evidence>
<keyword evidence="14" id="KW-1185">Reference proteome</keyword>
<comment type="caution">
    <text evidence="13">The sequence shown here is derived from an EMBL/GenBank/DDBJ whole genome shotgun (WGS) entry which is preliminary data.</text>
</comment>
<evidence type="ECO:0000313" key="14">
    <source>
        <dbReference type="Proteomes" id="UP000179524"/>
    </source>
</evidence>